<dbReference type="Pfam" id="PF24883">
    <property type="entry name" value="NPHP3_N"/>
    <property type="match status" value="1"/>
</dbReference>
<dbReference type="EMBL" id="LYXU01000001">
    <property type="protein sequence ID" value="OBS28476.1"/>
    <property type="molecule type" value="Genomic_DNA"/>
</dbReference>
<feature type="domain" description="DUF7708" evidence="2">
    <location>
        <begin position="92"/>
        <end position="231"/>
    </location>
</feature>
<gene>
    <name evidence="4" type="ORF">FPOA_02413</name>
</gene>
<reference evidence="4 5" key="1">
    <citation type="submission" date="2016-06" db="EMBL/GenBank/DDBJ databases">
        <title>Living apart together: crosstalk between the core and supernumerary genomes in a fungal plant pathogen.</title>
        <authorList>
            <person name="Vanheule A."/>
            <person name="Audenaert K."/>
            <person name="Warris S."/>
            <person name="Van De Geest H."/>
            <person name="Schijlen E."/>
            <person name="Hofte M."/>
            <person name="De Saeger S."/>
            <person name="Haesaert G."/>
            <person name="Waalwijk C."/>
            <person name="Van Der Lee T."/>
        </authorList>
    </citation>
    <scope>NUCLEOTIDE SEQUENCE [LARGE SCALE GENOMIC DNA]</scope>
    <source>
        <strain evidence="4 5">2516</strain>
    </source>
</reference>
<feature type="domain" description="Nephrocystin 3-like N-terminal" evidence="3">
    <location>
        <begin position="369"/>
        <end position="535"/>
    </location>
</feature>
<evidence type="ECO:0000313" key="5">
    <source>
        <dbReference type="Proteomes" id="UP000091967"/>
    </source>
</evidence>
<dbReference type="AlphaFoldDB" id="A0A1B8B706"/>
<evidence type="ECO:0000259" key="3">
    <source>
        <dbReference type="Pfam" id="PF24883"/>
    </source>
</evidence>
<evidence type="ECO:0000256" key="1">
    <source>
        <dbReference type="ARBA" id="ARBA00022737"/>
    </source>
</evidence>
<dbReference type="Pfam" id="PF24809">
    <property type="entry name" value="DUF7708"/>
    <property type="match status" value="1"/>
</dbReference>
<accession>A0A1B8B706</accession>
<dbReference type="OMA" id="RDAIEWY"/>
<dbReference type="PANTHER" id="PTHR40619">
    <property type="entry name" value="FUNGAL STAND N-TERMINAL GOODBYE DOMAIN-CONTAINING PROTEIN"/>
    <property type="match status" value="1"/>
</dbReference>
<keyword evidence="5" id="KW-1185">Reference proteome</keyword>
<dbReference type="Proteomes" id="UP000091967">
    <property type="component" value="Unassembled WGS sequence"/>
</dbReference>
<proteinExistence type="predicted"/>
<keyword evidence="1" id="KW-0677">Repeat</keyword>
<dbReference type="STRING" id="36050.A0A1B8B706"/>
<name>A0A1B8B706_FUSPO</name>
<organism evidence="4 5">
    <name type="scientific">Fusarium poae</name>
    <dbReference type="NCBI Taxonomy" id="36050"/>
    <lineage>
        <taxon>Eukaryota</taxon>
        <taxon>Fungi</taxon>
        <taxon>Dikarya</taxon>
        <taxon>Ascomycota</taxon>
        <taxon>Pezizomycotina</taxon>
        <taxon>Sordariomycetes</taxon>
        <taxon>Hypocreomycetidae</taxon>
        <taxon>Hypocreales</taxon>
        <taxon>Nectriaceae</taxon>
        <taxon>Fusarium</taxon>
    </lineage>
</organism>
<evidence type="ECO:0000313" key="4">
    <source>
        <dbReference type="EMBL" id="OBS28476.1"/>
    </source>
</evidence>
<evidence type="ECO:0000259" key="2">
    <source>
        <dbReference type="Pfam" id="PF24809"/>
    </source>
</evidence>
<comment type="caution">
    <text evidence="4">The sequence shown here is derived from an EMBL/GenBank/DDBJ whole genome shotgun (WGS) entry which is preliminary data.</text>
</comment>
<dbReference type="InterPro" id="IPR056884">
    <property type="entry name" value="NPHP3-like_N"/>
</dbReference>
<dbReference type="PANTHER" id="PTHR40619:SF3">
    <property type="entry name" value="FUNGAL STAND N-TERMINAL GOODBYE DOMAIN-CONTAINING PROTEIN"/>
    <property type="match status" value="1"/>
</dbReference>
<protein>
    <submittedName>
        <fullName evidence="4">Uncharacterized protein</fullName>
    </submittedName>
</protein>
<dbReference type="InterPro" id="IPR056125">
    <property type="entry name" value="DUF7708"/>
</dbReference>
<sequence length="578" mass="65601">MASLTCETTLVEKIWMRHVNSDDSNLGPLYNQHQRILELWERFNHIYPDGSPSNETNNIPTIEMLYQAIDQAQAAWQDKQARGVRPIRDKFYSFAETMSEYSYLFSIIPNSNEYTSLITGVVSSVVKVSVNYKRVAEGFSEALSDISDHLRSVRKISKGSDSYDMRQHVIKLYCEVFELLCHALAWFTSKRKRIGAAFKKNFYDDTVVNLLNRIEKTVAAIDREANYISHSQVREIYERVLDDKSEDRLRSVGIQNRRDGEAAVERKLVMMREAVTCPDDTSHEFMREEAVGQATFIEISSADEFMTSESGHSMAESLDSEDDPDYHTRYEMERNSSHLETYRQSFKALSAPARGNEAMFLPDEVLLRIKSWIDTPGSKTIWIQGIPSTQQDSIVSRTAARIYDVSTEARLPCVLFFCQPRYDFAKEKSLTQKEASLVAFLYGIIRQLVRLLPTQFSAVEGLAQGNFDELDGSIQSVHASLDLIRALLNHAPSPLIWVIDGLQLVEDRASMPFLQAFLGILEEQKTTRISKVCFTTQGNCAVLARGLDFRERVDATRTALSRPGVTLRGGSGLQQLRA</sequence>